<evidence type="ECO:0000313" key="3">
    <source>
        <dbReference type="Proteomes" id="UP000002624"/>
    </source>
</evidence>
<sequence>MYSQRGQKRYRLNEVPSPSCGPSHIKKPSGIRYHRQEDNNEDQEEDQGLWDDRSMFAIDMPDIGLLPLPDEQSTWHNNYMTSALDISTWQPPTPSFLSDAQLNHDFDTAARDWLQQVLFPDMPSLEDRFISLSLSNPYSDNAPSRHETLRTQILTPEDGSVNGYIKFRIRNAELDESSNKSAKRSFGASSLVAYCQGRTLLSQTNFWLTEIASMIATEDAVKHAILALVGGYVLDYVHKDDLRKRTNAHYRKATELITAGLARPEAHAVSKSEGIVAAILLLLVDDCVNWELRKPKGETPNWYKGAHLAKAILDHSDPGYRYWKVTNVQCDKAWLANANWASLACVLAEPVTPLQLRENDRRFGWLLEGTEREVRTIHGGTGLSPKLLHIFAQITHISARMITVCITLAQSPSPFHLGAVQEVN</sequence>
<name>C6H1X5_AJECH</name>
<proteinExistence type="predicted"/>
<feature type="region of interest" description="Disordered" evidence="1">
    <location>
        <begin position="1"/>
        <end position="47"/>
    </location>
</feature>
<dbReference type="AlphaFoldDB" id="C6H1X5"/>
<evidence type="ECO:0008006" key="4">
    <source>
        <dbReference type="Google" id="ProtNLM"/>
    </source>
</evidence>
<dbReference type="EMBL" id="GG692419">
    <property type="protein sequence ID" value="EER45128.1"/>
    <property type="molecule type" value="Genomic_DNA"/>
</dbReference>
<gene>
    <name evidence="2" type="ORF">HCDG_00707</name>
</gene>
<dbReference type="OrthoDB" id="3597252at2759"/>
<evidence type="ECO:0000256" key="1">
    <source>
        <dbReference type="SAM" id="MobiDB-lite"/>
    </source>
</evidence>
<feature type="compositionally biased region" description="Basic residues" evidence="1">
    <location>
        <begin position="24"/>
        <end position="33"/>
    </location>
</feature>
<protein>
    <recommendedName>
        <fullName evidence="4">Transcription factor domain-containing protein</fullName>
    </recommendedName>
</protein>
<organism evidence="2 3">
    <name type="scientific">Ajellomyces capsulatus (strain H143)</name>
    <name type="common">Darling's disease fungus</name>
    <name type="synonym">Histoplasma capsulatum</name>
    <dbReference type="NCBI Taxonomy" id="544712"/>
    <lineage>
        <taxon>Eukaryota</taxon>
        <taxon>Fungi</taxon>
        <taxon>Dikarya</taxon>
        <taxon>Ascomycota</taxon>
        <taxon>Pezizomycotina</taxon>
        <taxon>Eurotiomycetes</taxon>
        <taxon>Eurotiomycetidae</taxon>
        <taxon>Onygenales</taxon>
        <taxon>Ajellomycetaceae</taxon>
        <taxon>Histoplasma</taxon>
    </lineage>
</organism>
<dbReference type="VEuPathDB" id="FungiDB:HCDG_00707"/>
<dbReference type="Proteomes" id="UP000002624">
    <property type="component" value="Unassembled WGS sequence"/>
</dbReference>
<accession>C6H1X5</accession>
<evidence type="ECO:0000313" key="2">
    <source>
        <dbReference type="EMBL" id="EER45128.1"/>
    </source>
</evidence>
<dbReference type="HOGENOM" id="CLU_647167_0_0_1"/>
<dbReference type="STRING" id="544712.C6H1X5"/>
<feature type="compositionally biased region" description="Basic residues" evidence="1">
    <location>
        <begin position="1"/>
        <end position="10"/>
    </location>
</feature>
<reference evidence="3" key="1">
    <citation type="submission" date="2009-05" db="EMBL/GenBank/DDBJ databases">
        <title>The genome sequence of Ajellomyces capsulatus strain H143.</title>
        <authorList>
            <person name="Champion M."/>
            <person name="Cuomo C.A."/>
            <person name="Ma L.-J."/>
            <person name="Henn M.R."/>
            <person name="Sil A."/>
            <person name="Goldman B."/>
            <person name="Young S.K."/>
            <person name="Kodira C.D."/>
            <person name="Zeng Q."/>
            <person name="Koehrsen M."/>
            <person name="Alvarado L."/>
            <person name="Berlin A.M."/>
            <person name="Borenstein D."/>
            <person name="Chen Z."/>
            <person name="Engels R."/>
            <person name="Freedman E."/>
            <person name="Gellesch M."/>
            <person name="Goldberg J."/>
            <person name="Griggs A."/>
            <person name="Gujja S."/>
            <person name="Heiman D.I."/>
            <person name="Hepburn T.A."/>
            <person name="Howarth C."/>
            <person name="Jen D."/>
            <person name="Larson L."/>
            <person name="Lewis B."/>
            <person name="Mehta T."/>
            <person name="Park D."/>
            <person name="Pearson M."/>
            <person name="Roberts A."/>
            <person name="Saif S."/>
            <person name="Shea T.D."/>
            <person name="Shenoy N."/>
            <person name="Sisk P."/>
            <person name="Stolte C."/>
            <person name="Sykes S."/>
            <person name="Walk T."/>
            <person name="White J."/>
            <person name="Yandava C."/>
            <person name="Klein B."/>
            <person name="McEwen J.G."/>
            <person name="Puccia R."/>
            <person name="Goldman G.H."/>
            <person name="Felipe M.S."/>
            <person name="Nino-Vega G."/>
            <person name="San-Blas G."/>
            <person name="Taylor J.W."/>
            <person name="Mendoza L."/>
            <person name="Galagan J.E."/>
            <person name="Nusbaum C."/>
            <person name="Birren B.W."/>
        </authorList>
    </citation>
    <scope>NUCLEOTIDE SEQUENCE [LARGE SCALE GENOMIC DNA]</scope>
    <source>
        <strain evidence="3">H143</strain>
    </source>
</reference>